<evidence type="ECO:0000256" key="1">
    <source>
        <dbReference type="ARBA" id="ARBA00022723"/>
    </source>
</evidence>
<feature type="compositionally biased region" description="Low complexity" evidence="6">
    <location>
        <begin position="10"/>
        <end position="22"/>
    </location>
</feature>
<evidence type="ECO:0000256" key="6">
    <source>
        <dbReference type="SAM" id="MobiDB-lite"/>
    </source>
</evidence>
<name>A0A0E0IWL9_ORYNI</name>
<evidence type="ECO:0000256" key="2">
    <source>
        <dbReference type="ARBA" id="ARBA00022771"/>
    </source>
</evidence>
<evidence type="ECO:0000259" key="7">
    <source>
        <dbReference type="PROSITE" id="PS50089"/>
    </source>
</evidence>
<dbReference type="Gene3D" id="3.30.40.10">
    <property type="entry name" value="Zinc/RING finger domain, C3HC4 (zinc finger)"/>
    <property type="match status" value="1"/>
</dbReference>
<dbReference type="InterPro" id="IPR013083">
    <property type="entry name" value="Znf_RING/FYVE/PHD"/>
</dbReference>
<dbReference type="Gramene" id="ONIVA10G21370.1">
    <property type="protein sequence ID" value="ONIVA10G21370.1"/>
    <property type="gene ID" value="ONIVA10G21370"/>
</dbReference>
<dbReference type="GO" id="GO:0008270">
    <property type="term" value="F:zinc ion binding"/>
    <property type="evidence" value="ECO:0007669"/>
    <property type="project" value="UniProtKB-KW"/>
</dbReference>
<dbReference type="Pfam" id="PF13920">
    <property type="entry name" value="zf-C3HC4_3"/>
    <property type="match status" value="1"/>
</dbReference>
<evidence type="ECO:0000313" key="9">
    <source>
        <dbReference type="Proteomes" id="UP000006591"/>
    </source>
</evidence>
<organism evidence="8">
    <name type="scientific">Oryza nivara</name>
    <name type="common">Indian wild rice</name>
    <name type="synonym">Oryza sativa f. spontanea</name>
    <dbReference type="NCBI Taxonomy" id="4536"/>
    <lineage>
        <taxon>Eukaryota</taxon>
        <taxon>Viridiplantae</taxon>
        <taxon>Streptophyta</taxon>
        <taxon>Embryophyta</taxon>
        <taxon>Tracheophyta</taxon>
        <taxon>Spermatophyta</taxon>
        <taxon>Magnoliopsida</taxon>
        <taxon>Liliopsida</taxon>
        <taxon>Poales</taxon>
        <taxon>Poaceae</taxon>
        <taxon>BOP clade</taxon>
        <taxon>Oryzoideae</taxon>
        <taxon>Oryzeae</taxon>
        <taxon>Oryzinae</taxon>
        <taxon>Oryza</taxon>
    </lineage>
</organism>
<evidence type="ECO:0000256" key="4">
    <source>
        <dbReference type="PROSITE-ProRule" id="PRU00175"/>
    </source>
</evidence>
<keyword evidence="9" id="KW-1185">Reference proteome</keyword>
<dbReference type="AlphaFoldDB" id="A0A0E0IWL9"/>
<keyword evidence="3" id="KW-0862">Zinc</keyword>
<evidence type="ECO:0000313" key="8">
    <source>
        <dbReference type="EnsemblPlants" id="ONIVA10G21370.1"/>
    </source>
</evidence>
<proteinExistence type="predicted"/>
<dbReference type="InterPro" id="IPR001841">
    <property type="entry name" value="Znf_RING"/>
</dbReference>
<reference evidence="8" key="2">
    <citation type="submission" date="2018-04" db="EMBL/GenBank/DDBJ databases">
        <title>OnivRS2 (Oryza nivara Reference Sequence Version 2).</title>
        <authorList>
            <person name="Zhang J."/>
            <person name="Kudrna D."/>
            <person name="Lee S."/>
            <person name="Talag J."/>
            <person name="Rajasekar S."/>
            <person name="Welchert J."/>
            <person name="Hsing Y.-I."/>
            <person name="Wing R.A."/>
        </authorList>
    </citation>
    <scope>NUCLEOTIDE SEQUENCE [LARGE SCALE GENOMIC DNA]</scope>
</reference>
<dbReference type="PANTHER" id="PTHR42647">
    <property type="entry name" value="SBP (S-RIBONUCLEASE BINDING PROTEIN) FAMILY PROTEIN"/>
    <property type="match status" value="1"/>
</dbReference>
<feature type="region of interest" description="Disordered" evidence="6">
    <location>
        <begin position="367"/>
        <end position="411"/>
    </location>
</feature>
<evidence type="ECO:0000256" key="3">
    <source>
        <dbReference type="ARBA" id="ARBA00022833"/>
    </source>
</evidence>
<dbReference type="PROSITE" id="PS50089">
    <property type="entry name" value="ZF_RING_2"/>
    <property type="match status" value="1"/>
</dbReference>
<keyword evidence="2 4" id="KW-0863">Zinc-finger</keyword>
<dbReference type="Proteomes" id="UP000006591">
    <property type="component" value="Chromosome 10"/>
</dbReference>
<dbReference type="EnsemblPlants" id="ONIVA10G21370.1">
    <property type="protein sequence ID" value="ONIVA10G21370.1"/>
    <property type="gene ID" value="ONIVA10G21370"/>
</dbReference>
<feature type="coiled-coil region" evidence="5">
    <location>
        <begin position="311"/>
        <end position="345"/>
    </location>
</feature>
<dbReference type="GO" id="GO:0004842">
    <property type="term" value="F:ubiquitin-protein transferase activity"/>
    <property type="evidence" value="ECO:0007669"/>
    <property type="project" value="TreeGrafter"/>
</dbReference>
<protein>
    <recommendedName>
        <fullName evidence="7">RING-type domain-containing protein</fullName>
    </recommendedName>
</protein>
<accession>A0A0E0IWL9</accession>
<evidence type="ECO:0000256" key="5">
    <source>
        <dbReference type="SAM" id="Coils"/>
    </source>
</evidence>
<dbReference type="PANTHER" id="PTHR42647:SF76">
    <property type="entry name" value="OS10G0565500 PROTEIN"/>
    <property type="match status" value="1"/>
</dbReference>
<keyword evidence="5" id="KW-0175">Coiled coil</keyword>
<feature type="region of interest" description="Disordered" evidence="6">
    <location>
        <begin position="1"/>
        <end position="86"/>
    </location>
</feature>
<feature type="compositionally biased region" description="Basic and acidic residues" evidence="6">
    <location>
        <begin position="41"/>
        <end position="65"/>
    </location>
</feature>
<dbReference type="eggNOG" id="KOG1100">
    <property type="taxonomic scope" value="Eukaryota"/>
</dbReference>
<dbReference type="CDD" id="cd16649">
    <property type="entry name" value="mRING-HC-C3HC5_CGRF1-like"/>
    <property type="match status" value="1"/>
</dbReference>
<feature type="domain" description="RING-type" evidence="7">
    <location>
        <begin position="412"/>
        <end position="452"/>
    </location>
</feature>
<keyword evidence="1" id="KW-0479">Metal-binding</keyword>
<dbReference type="HOGENOM" id="CLU_038018_0_1_1"/>
<reference evidence="8" key="1">
    <citation type="submission" date="2015-04" db="UniProtKB">
        <authorList>
            <consortium name="EnsemblPlants"/>
        </authorList>
    </citation>
    <scope>IDENTIFICATION</scope>
    <source>
        <strain evidence="8">SL10</strain>
    </source>
</reference>
<dbReference type="OMA" id="INTSWSI"/>
<sequence>MDLQFGEEGGINTSWSISSNSGSPPPRVLSAAASACARPGDACERERDEAVIKRREERRGEERRRGPVRSRCPQLSPTTTAPGVPPHTLGARLDSFLLFLPPFFFFPHLACNCRGPMAVQAHYHHHHHHQQQHQPPPLFLARGVVVSPETTRPAGMEYHYQQHQQPPLFLDFSHGDGDGGNSRKRPREADAAAAMVAAPPPQMLSLQPQAQAQGHKVVSLAQLHNKRPPASTGLRLDFDDGGSEHVSTTTTSSASSLLSDELATQFDRCKNEMARMFQDHTERLRRALGEVRRRHYRSLLGAAEAAAARRMREKEAEASNAARRGAELEERVARLRAEAAAWQAKALADQSTAAALHAQLQQAAAAAAQARGSKSPEDDDNINPNAAAADDAESGFVDPDRVEEVTPPSRPCRTCRARPSSVVLLPCRHLCVCEACEPAVSTAIAAACPTCRGAVTGTVQVFIS</sequence>
<dbReference type="FunFam" id="3.30.40.10:FF:000590">
    <property type="entry name" value="Putative RING zinc finger domain superfamily protein"/>
    <property type="match status" value="1"/>
</dbReference>